<dbReference type="GO" id="GO:0004337">
    <property type="term" value="F:(2E,6E)-farnesyl diphosphate synthase activity"/>
    <property type="evidence" value="ECO:0007669"/>
    <property type="project" value="UniProtKB-EC"/>
</dbReference>
<dbReference type="GO" id="GO:0046872">
    <property type="term" value="F:metal ion binding"/>
    <property type="evidence" value="ECO:0007669"/>
    <property type="project" value="UniProtKB-KW"/>
</dbReference>
<reference evidence="7" key="1">
    <citation type="submission" date="2022-06" db="EMBL/GenBank/DDBJ databases">
        <title>Sequencing the genomes of 1000 actinobacteria strains.</title>
        <authorList>
            <person name="Klenk H.-P."/>
        </authorList>
    </citation>
    <scope>NUCLEOTIDE SEQUENCE</scope>
    <source>
        <strain evidence="7">DSM 46694</strain>
    </source>
</reference>
<dbReference type="SFLD" id="SFLDS00005">
    <property type="entry name" value="Isoprenoid_Synthase_Type_I"/>
    <property type="match status" value="1"/>
</dbReference>
<dbReference type="Gene3D" id="1.10.600.10">
    <property type="entry name" value="Farnesyl Diphosphate Synthase"/>
    <property type="match status" value="1"/>
</dbReference>
<dbReference type="EC" id="2.5.1.29" evidence="7"/>
<dbReference type="InterPro" id="IPR000092">
    <property type="entry name" value="Polyprenyl_synt"/>
</dbReference>
<organism evidence="7 8">
    <name type="scientific">Nonomuraea thailandensis</name>
    <dbReference type="NCBI Taxonomy" id="1188745"/>
    <lineage>
        <taxon>Bacteria</taxon>
        <taxon>Bacillati</taxon>
        <taxon>Actinomycetota</taxon>
        <taxon>Actinomycetes</taxon>
        <taxon>Streptosporangiales</taxon>
        <taxon>Streptosporangiaceae</taxon>
        <taxon>Nonomuraea</taxon>
    </lineage>
</organism>
<dbReference type="EC" id="2.5.1.10" evidence="7"/>
<dbReference type="PANTHER" id="PTHR12001:SF85">
    <property type="entry name" value="SHORT CHAIN ISOPRENYL DIPHOSPHATE SYNTHASE"/>
    <property type="match status" value="1"/>
</dbReference>
<keyword evidence="4" id="KW-0479">Metal-binding</keyword>
<name>A0A9X2GFH3_9ACTN</name>
<evidence type="ECO:0000256" key="1">
    <source>
        <dbReference type="ARBA" id="ARBA00001946"/>
    </source>
</evidence>
<evidence type="ECO:0000256" key="6">
    <source>
        <dbReference type="RuleBase" id="RU004466"/>
    </source>
</evidence>
<dbReference type="PROSITE" id="PS00723">
    <property type="entry name" value="POLYPRENYL_SYNTHASE_1"/>
    <property type="match status" value="1"/>
</dbReference>
<protein>
    <submittedName>
        <fullName evidence="7">Geranylgeranyl diphosphate synthase type I</fullName>
        <ecNumber evidence="7">2.5.1.1</ecNumber>
        <ecNumber evidence="7">2.5.1.10</ecNumber>
        <ecNumber evidence="7">2.5.1.29</ecNumber>
    </submittedName>
</protein>
<keyword evidence="8" id="KW-1185">Reference proteome</keyword>
<dbReference type="GO" id="GO:0004311">
    <property type="term" value="F:geranylgeranyl diphosphate synthase activity"/>
    <property type="evidence" value="ECO:0007669"/>
    <property type="project" value="UniProtKB-EC"/>
</dbReference>
<evidence type="ECO:0000313" key="8">
    <source>
        <dbReference type="Proteomes" id="UP001139648"/>
    </source>
</evidence>
<evidence type="ECO:0000256" key="3">
    <source>
        <dbReference type="ARBA" id="ARBA00022679"/>
    </source>
</evidence>
<evidence type="ECO:0000256" key="4">
    <source>
        <dbReference type="ARBA" id="ARBA00022723"/>
    </source>
</evidence>
<gene>
    <name evidence="7" type="ORF">HD597_005204</name>
</gene>
<dbReference type="GO" id="GO:0008299">
    <property type="term" value="P:isoprenoid biosynthetic process"/>
    <property type="evidence" value="ECO:0007669"/>
    <property type="project" value="InterPro"/>
</dbReference>
<comment type="caution">
    <text evidence="7">The sequence shown here is derived from an EMBL/GenBank/DDBJ whole genome shotgun (WGS) entry which is preliminary data.</text>
</comment>
<dbReference type="SUPFAM" id="SSF48576">
    <property type="entry name" value="Terpenoid synthases"/>
    <property type="match status" value="1"/>
</dbReference>
<comment type="similarity">
    <text evidence="2 6">Belongs to the FPP/GGPP synthase family.</text>
</comment>
<keyword evidence="3 6" id="KW-0808">Transferase</keyword>
<dbReference type="EMBL" id="JAMZEB010000002">
    <property type="protein sequence ID" value="MCP2358184.1"/>
    <property type="molecule type" value="Genomic_DNA"/>
</dbReference>
<dbReference type="GO" id="GO:0004161">
    <property type="term" value="F:dimethylallyltranstransferase activity"/>
    <property type="evidence" value="ECO:0007669"/>
    <property type="project" value="UniProtKB-EC"/>
</dbReference>
<dbReference type="PROSITE" id="PS00444">
    <property type="entry name" value="POLYPRENYL_SYNTHASE_2"/>
    <property type="match status" value="1"/>
</dbReference>
<dbReference type="Proteomes" id="UP001139648">
    <property type="component" value="Unassembled WGS sequence"/>
</dbReference>
<sequence>MTTVTARTGQVRELVDRRLNELLDRRVAELGPAYAGQPGGQGAEQVRRHLVNFVTGGGKRLRPAFVYWGHRAAGGTDDGLDAVLHAACAVELVHAAALMLDDVMDEAPERRGRPAAHVALAEEHRRASLRGDAARYGESQATLLALLALTWADAALLDAGPHLRDTLDILVRLRVEAISGQRLDLAAAAGGAADPRAIAVYKSAKYTVERPLHLGHAVAGGDGPTRRVLSGYALPVGEAFQLRDDVLGVFGDRERLGKPIADLRQGKVSYLLARARERSGPEGAALLDAVRTEEEADAARELIVGCGALADTERRIAALADEAVRVLKNAPDLPSDAVEALTELAALATDRSS</sequence>
<dbReference type="Pfam" id="PF00348">
    <property type="entry name" value="polyprenyl_synt"/>
    <property type="match status" value="1"/>
</dbReference>
<dbReference type="EC" id="2.5.1.1" evidence="7"/>
<dbReference type="RefSeq" id="WP_253745277.1">
    <property type="nucleotide sequence ID" value="NZ_BAABKA010000067.1"/>
</dbReference>
<dbReference type="PANTHER" id="PTHR12001">
    <property type="entry name" value="GERANYLGERANYL PYROPHOSPHATE SYNTHASE"/>
    <property type="match status" value="1"/>
</dbReference>
<evidence type="ECO:0000313" key="7">
    <source>
        <dbReference type="EMBL" id="MCP2358184.1"/>
    </source>
</evidence>
<dbReference type="InterPro" id="IPR008949">
    <property type="entry name" value="Isoprenoid_synthase_dom_sf"/>
</dbReference>
<dbReference type="AlphaFoldDB" id="A0A9X2GFH3"/>
<dbReference type="InterPro" id="IPR033749">
    <property type="entry name" value="Polyprenyl_synt_CS"/>
</dbReference>
<evidence type="ECO:0000256" key="5">
    <source>
        <dbReference type="ARBA" id="ARBA00022842"/>
    </source>
</evidence>
<accession>A0A9X2GFH3</accession>
<comment type="cofactor">
    <cofactor evidence="1">
        <name>Mg(2+)</name>
        <dbReference type="ChEBI" id="CHEBI:18420"/>
    </cofactor>
</comment>
<keyword evidence="5" id="KW-0460">Magnesium</keyword>
<proteinExistence type="inferred from homology"/>
<evidence type="ECO:0000256" key="2">
    <source>
        <dbReference type="ARBA" id="ARBA00006706"/>
    </source>
</evidence>